<keyword evidence="3" id="KW-1185">Reference proteome</keyword>
<proteinExistence type="predicted"/>
<evidence type="ECO:0000313" key="2">
    <source>
        <dbReference type="EMBL" id="RWU84235.1"/>
    </source>
</evidence>
<accession>A0A444B731</accession>
<keyword evidence="1" id="KW-0472">Membrane</keyword>
<organism evidence="2 3">
    <name type="scientific">Janibacter hoylei PVAS-1</name>
    <dbReference type="NCBI Taxonomy" id="1210046"/>
    <lineage>
        <taxon>Bacteria</taxon>
        <taxon>Bacillati</taxon>
        <taxon>Actinomycetota</taxon>
        <taxon>Actinomycetes</taxon>
        <taxon>Micrococcales</taxon>
        <taxon>Intrasporangiaceae</taxon>
        <taxon>Janibacter</taxon>
    </lineage>
</organism>
<keyword evidence="1" id="KW-1133">Transmembrane helix</keyword>
<comment type="caution">
    <text evidence="2">The sequence shown here is derived from an EMBL/GenBank/DDBJ whole genome shotgun (WGS) entry which is preliminary data.</text>
</comment>
<protein>
    <submittedName>
        <fullName evidence="2">Uncharacterized protein</fullName>
    </submittedName>
</protein>
<gene>
    <name evidence="2" type="ORF">CWN80_05245</name>
</gene>
<evidence type="ECO:0000313" key="3">
    <source>
        <dbReference type="Proteomes" id="UP000288711"/>
    </source>
</evidence>
<keyword evidence="1" id="KW-0812">Transmembrane</keyword>
<dbReference type="EMBL" id="PIPF01000005">
    <property type="protein sequence ID" value="RWU84235.1"/>
    <property type="molecule type" value="Genomic_DNA"/>
</dbReference>
<dbReference type="AlphaFoldDB" id="A0A444B731"/>
<name>A0A444B731_9MICO</name>
<feature type="transmembrane region" description="Helical" evidence="1">
    <location>
        <begin position="6"/>
        <end position="26"/>
    </location>
</feature>
<evidence type="ECO:0000256" key="1">
    <source>
        <dbReference type="SAM" id="Phobius"/>
    </source>
</evidence>
<sequence>MAVGDVIQIAAILVAAGASIVALIIASMDRRNAIKIAEDDRQAAADQARLLAELEAAIRLSVLEARGGHTDPIISKDMGAETLALIAMLGPDRVPEMWKRRVEKSDEELRAFIANEDEPEFLRDAVEAERAVYDILKDLRRSHRGMSAGR</sequence>
<reference evidence="2 3" key="1">
    <citation type="journal article" date="2009" name="Int. J. Syst. Evol. Microbiol.">
        <title>Janibacter hoylei sp. nov., Bacillus isronensis sp. nov. and Bacillus aryabhattai sp. nov., isolated from cryotubes used for collecting air from the upper atmosphere.</title>
        <authorList>
            <person name="Shivaji S."/>
            <person name="Chaturvedi P."/>
            <person name="Begum Z."/>
            <person name="Pindi P.K."/>
            <person name="Manorama R."/>
            <person name="Padmanaban D.A."/>
            <person name="Shouche Y.S."/>
            <person name="Pawar S."/>
            <person name="Vaishampayan P."/>
            <person name="Dutt C.B."/>
            <person name="Datta G.N."/>
            <person name="Manchanda R.K."/>
            <person name="Rao U.R."/>
            <person name="Bhargava P.M."/>
            <person name="Narlikar J.V."/>
        </authorList>
    </citation>
    <scope>NUCLEOTIDE SEQUENCE [LARGE SCALE GENOMIC DNA]</scope>
    <source>
        <strain evidence="2 3">PVAS-1</strain>
    </source>
</reference>
<dbReference type="RefSeq" id="WP_128276992.1">
    <property type="nucleotide sequence ID" value="NZ_PIPF01000005.1"/>
</dbReference>
<dbReference type="Proteomes" id="UP000288711">
    <property type="component" value="Unassembled WGS sequence"/>
</dbReference>